<evidence type="ECO:0008006" key="8">
    <source>
        <dbReference type="Google" id="ProtNLM"/>
    </source>
</evidence>
<dbReference type="Proteomes" id="UP000230556">
    <property type="component" value="Unassembled WGS sequence"/>
</dbReference>
<dbReference type="Pfam" id="PF01934">
    <property type="entry name" value="HepT-like"/>
    <property type="match status" value="1"/>
</dbReference>
<evidence type="ECO:0000256" key="2">
    <source>
        <dbReference type="ARBA" id="ARBA00022649"/>
    </source>
</evidence>
<dbReference type="InterPro" id="IPR051813">
    <property type="entry name" value="HepT_RNase_toxin"/>
</dbReference>
<gene>
    <name evidence="6" type="ORF">COW38_03015</name>
</gene>
<protein>
    <recommendedName>
        <fullName evidence="8">DUF86 domain-containing protein</fullName>
    </recommendedName>
</protein>
<reference evidence="7" key="1">
    <citation type="submission" date="2017-09" db="EMBL/GenBank/DDBJ databases">
        <title>Depth-based differentiation of microbial function through sediment-hosted aquifers and enrichment of novel symbionts in the deep terrestrial subsurface.</title>
        <authorList>
            <person name="Probst A.J."/>
            <person name="Ladd B."/>
            <person name="Jarett J.K."/>
            <person name="Geller-Mcgrath D.E."/>
            <person name="Sieber C.M.K."/>
            <person name="Emerson J.B."/>
            <person name="Anantharaman K."/>
            <person name="Thomas B.C."/>
            <person name="Malmstrom R."/>
            <person name="Stieglmeier M."/>
            <person name="Klingl A."/>
            <person name="Woyke T."/>
            <person name="Ryan C.M."/>
            <person name="Banfield J.F."/>
        </authorList>
    </citation>
    <scope>NUCLEOTIDE SEQUENCE [LARGE SCALE GENOMIC DNA]</scope>
</reference>
<dbReference type="PANTHER" id="PTHR34139">
    <property type="entry name" value="UPF0331 PROTEIN MJ0127"/>
    <property type="match status" value="1"/>
</dbReference>
<evidence type="ECO:0000313" key="7">
    <source>
        <dbReference type="Proteomes" id="UP000230556"/>
    </source>
</evidence>
<dbReference type="GO" id="GO:0110001">
    <property type="term" value="C:toxin-antitoxin complex"/>
    <property type="evidence" value="ECO:0007669"/>
    <property type="project" value="InterPro"/>
</dbReference>
<keyword evidence="2" id="KW-1277">Toxin-antitoxin system</keyword>
<dbReference type="InterPro" id="IPR008201">
    <property type="entry name" value="HepT-like"/>
</dbReference>
<dbReference type="GO" id="GO:0004540">
    <property type="term" value="F:RNA nuclease activity"/>
    <property type="evidence" value="ECO:0007669"/>
    <property type="project" value="InterPro"/>
</dbReference>
<evidence type="ECO:0000313" key="6">
    <source>
        <dbReference type="EMBL" id="PIW07292.1"/>
    </source>
</evidence>
<sequence>MLNLTSYLISSLSMVKDPQVFLKDIRDYCQIVANIVGGKSLESVEKDIVTYLALLKALETIGEACKNLTEEFKESHLEIPWTQIVNFRNHTTHEYWNVRFQTVWRIATVDTPDLYSKIITLIDSE</sequence>
<dbReference type="GO" id="GO:0000166">
    <property type="term" value="F:nucleotide binding"/>
    <property type="evidence" value="ECO:0007669"/>
    <property type="project" value="UniProtKB-KW"/>
</dbReference>
<keyword evidence="5" id="KW-0378">Hydrolase</keyword>
<evidence type="ECO:0000256" key="1">
    <source>
        <dbReference type="ARBA" id="ARBA00022553"/>
    </source>
</evidence>
<evidence type="ECO:0000256" key="5">
    <source>
        <dbReference type="ARBA" id="ARBA00022801"/>
    </source>
</evidence>
<dbReference type="AlphaFoldDB" id="A0A2M7FN22"/>
<proteinExistence type="predicted"/>
<keyword evidence="1" id="KW-0597">Phosphoprotein</keyword>
<dbReference type="PANTHER" id="PTHR34139:SF1">
    <property type="entry name" value="RNASE MJ1380-RELATED"/>
    <property type="match status" value="1"/>
</dbReference>
<keyword evidence="4" id="KW-0547">Nucleotide-binding</keyword>
<comment type="caution">
    <text evidence="6">The sequence shown here is derived from an EMBL/GenBank/DDBJ whole genome shotgun (WGS) entry which is preliminary data.</text>
</comment>
<dbReference type="GO" id="GO:0016787">
    <property type="term" value="F:hydrolase activity"/>
    <property type="evidence" value="ECO:0007669"/>
    <property type="project" value="UniProtKB-KW"/>
</dbReference>
<dbReference type="EMBL" id="PFFO01000129">
    <property type="protein sequence ID" value="PIW07292.1"/>
    <property type="molecule type" value="Genomic_DNA"/>
</dbReference>
<evidence type="ECO:0000256" key="3">
    <source>
        <dbReference type="ARBA" id="ARBA00022722"/>
    </source>
</evidence>
<organism evidence="6 7">
    <name type="scientific">Candidatus Collierbacteria bacterium CG17_big_fil_post_rev_8_21_14_2_50_45_7</name>
    <dbReference type="NCBI Taxonomy" id="1974536"/>
    <lineage>
        <taxon>Bacteria</taxon>
        <taxon>Candidatus Collieribacteriota</taxon>
    </lineage>
</organism>
<name>A0A2M7FN22_9BACT</name>
<accession>A0A2M7FN22</accession>
<keyword evidence="3" id="KW-0540">Nuclease</keyword>
<evidence type="ECO:0000256" key="4">
    <source>
        <dbReference type="ARBA" id="ARBA00022741"/>
    </source>
</evidence>